<name>A0A919MB61_9ACTN</name>
<dbReference type="Proteomes" id="UP000619479">
    <property type="component" value="Unassembled WGS sequence"/>
</dbReference>
<accession>A0A919MB61</accession>
<dbReference type="EMBL" id="BOMH01000059">
    <property type="protein sequence ID" value="GID69289.1"/>
    <property type="molecule type" value="Genomic_DNA"/>
</dbReference>
<keyword evidence="2" id="KW-1185">Reference proteome</keyword>
<proteinExistence type="predicted"/>
<dbReference type="AlphaFoldDB" id="A0A919MB61"/>
<evidence type="ECO:0000313" key="1">
    <source>
        <dbReference type="EMBL" id="GID69289.1"/>
    </source>
</evidence>
<reference evidence="1" key="1">
    <citation type="submission" date="2021-01" db="EMBL/GenBank/DDBJ databases">
        <title>Whole genome shotgun sequence of Actinoplanes cyaneus NBRC 14990.</title>
        <authorList>
            <person name="Komaki H."/>
            <person name="Tamura T."/>
        </authorList>
    </citation>
    <scope>NUCLEOTIDE SEQUENCE</scope>
    <source>
        <strain evidence="1">NBRC 14990</strain>
    </source>
</reference>
<evidence type="ECO:0000313" key="2">
    <source>
        <dbReference type="Proteomes" id="UP000619479"/>
    </source>
</evidence>
<organism evidence="1 2">
    <name type="scientific">Actinoplanes cyaneus</name>
    <dbReference type="NCBI Taxonomy" id="52696"/>
    <lineage>
        <taxon>Bacteria</taxon>
        <taxon>Bacillati</taxon>
        <taxon>Actinomycetota</taxon>
        <taxon>Actinomycetes</taxon>
        <taxon>Micromonosporales</taxon>
        <taxon>Micromonosporaceae</taxon>
        <taxon>Actinoplanes</taxon>
    </lineage>
</organism>
<sequence>MAGFYDLTTGIAERARELSRRGTVAYLHSEFFGGGGFHAAIAWRDGEVAWGPRFTANMPGEGDKHYVVVDHRDGMAANALLRWLGVRRGDAIDEYAAAGLNRHRHSEQWAEGE</sequence>
<protein>
    <submittedName>
        <fullName evidence="1">Uncharacterized protein</fullName>
    </submittedName>
</protein>
<comment type="caution">
    <text evidence="1">The sequence shown here is derived from an EMBL/GenBank/DDBJ whole genome shotgun (WGS) entry which is preliminary data.</text>
</comment>
<gene>
    <name evidence="1" type="ORF">Acy02nite_71700</name>
</gene>